<dbReference type="AlphaFoldDB" id="A0A7K5BIS7"/>
<evidence type="ECO:0000256" key="2">
    <source>
        <dbReference type="ARBA" id="ARBA00005505"/>
    </source>
</evidence>
<comment type="catalytic activity">
    <reaction evidence="9">
        <text>L-threonyl-[protein] + ATP = O-phospho-L-threonyl-[protein] + ADP + H(+)</text>
        <dbReference type="Rhea" id="RHEA:46608"/>
        <dbReference type="Rhea" id="RHEA-COMP:11060"/>
        <dbReference type="Rhea" id="RHEA-COMP:11605"/>
        <dbReference type="ChEBI" id="CHEBI:15378"/>
        <dbReference type="ChEBI" id="CHEBI:30013"/>
        <dbReference type="ChEBI" id="CHEBI:30616"/>
        <dbReference type="ChEBI" id="CHEBI:61977"/>
        <dbReference type="ChEBI" id="CHEBI:456216"/>
        <dbReference type="EC" id="2.7.11.1"/>
    </reaction>
</comment>
<dbReference type="GO" id="GO:0043657">
    <property type="term" value="C:host cell"/>
    <property type="evidence" value="ECO:0007669"/>
    <property type="project" value="UniProtKB-SubCell"/>
</dbReference>
<dbReference type="InterPro" id="IPR011009">
    <property type="entry name" value="Kinase-like_dom_sf"/>
</dbReference>
<evidence type="ECO:0000256" key="7">
    <source>
        <dbReference type="ARBA" id="ARBA00022777"/>
    </source>
</evidence>
<protein>
    <recommendedName>
        <fullName evidence="3">non-specific serine/threonine protein kinase</fullName>
        <ecNumber evidence="3">2.7.11.1</ecNumber>
    </recommendedName>
</protein>
<proteinExistence type="inferred from homology"/>
<feature type="domain" description="Protein kinase" evidence="11">
    <location>
        <begin position="1"/>
        <end position="95"/>
    </location>
</feature>
<evidence type="ECO:0000256" key="1">
    <source>
        <dbReference type="ARBA" id="ARBA00004340"/>
    </source>
</evidence>
<dbReference type="PANTHER" id="PTHR22984">
    <property type="entry name" value="SERINE/THREONINE-PROTEIN KINASE PIM"/>
    <property type="match status" value="1"/>
</dbReference>
<accession>A0A7K5BIS7</accession>
<evidence type="ECO:0000313" key="13">
    <source>
        <dbReference type="Proteomes" id="UP000529852"/>
    </source>
</evidence>
<keyword evidence="8" id="KW-0067">ATP-binding</keyword>
<evidence type="ECO:0000256" key="3">
    <source>
        <dbReference type="ARBA" id="ARBA00012513"/>
    </source>
</evidence>
<evidence type="ECO:0000313" key="12">
    <source>
        <dbReference type="EMBL" id="NWR95334.1"/>
    </source>
</evidence>
<reference evidence="12 13" key="1">
    <citation type="submission" date="2019-09" db="EMBL/GenBank/DDBJ databases">
        <title>Bird 10,000 Genomes (B10K) Project - Family phase.</title>
        <authorList>
            <person name="Zhang G."/>
        </authorList>
    </citation>
    <scope>NUCLEOTIDE SEQUENCE [LARGE SCALE GENOMIC DNA]</scope>
    <source>
        <strain evidence="12">B10K-DU-003-06</strain>
    </source>
</reference>
<organism evidence="12 13">
    <name type="scientific">Furnarius figulus</name>
    <dbReference type="NCBI Taxonomy" id="463165"/>
    <lineage>
        <taxon>Eukaryota</taxon>
        <taxon>Metazoa</taxon>
        <taxon>Chordata</taxon>
        <taxon>Craniata</taxon>
        <taxon>Vertebrata</taxon>
        <taxon>Euteleostomi</taxon>
        <taxon>Archelosauria</taxon>
        <taxon>Archosauria</taxon>
        <taxon>Dinosauria</taxon>
        <taxon>Saurischia</taxon>
        <taxon>Theropoda</taxon>
        <taxon>Coelurosauria</taxon>
        <taxon>Aves</taxon>
        <taxon>Neognathae</taxon>
        <taxon>Neoaves</taxon>
        <taxon>Telluraves</taxon>
        <taxon>Australaves</taxon>
        <taxon>Passeriformes</taxon>
        <taxon>Furnariidae</taxon>
        <taxon>Furnarius</taxon>
    </lineage>
</organism>
<keyword evidence="4" id="KW-0723">Serine/threonine-protein kinase</keyword>
<dbReference type="Pfam" id="PF00069">
    <property type="entry name" value="Pkinase"/>
    <property type="match status" value="1"/>
</dbReference>
<sequence>PIGTLEYSPPKWFLFHCYHGHSATIWSLGILLYEMVCGDIPFDNGEEIVQGQLFFPPQVTFCFLSPECQHLIRWCLSMYPSDRPLLDDIFKHSWL</sequence>
<dbReference type="InterPro" id="IPR051138">
    <property type="entry name" value="PIM_Ser/Thr_kinase"/>
</dbReference>
<dbReference type="GO" id="GO:0004674">
    <property type="term" value="F:protein serine/threonine kinase activity"/>
    <property type="evidence" value="ECO:0007669"/>
    <property type="project" value="UniProtKB-KW"/>
</dbReference>
<dbReference type="Proteomes" id="UP000529852">
    <property type="component" value="Unassembled WGS sequence"/>
</dbReference>
<gene>
    <name evidence="12" type="primary">Pim3_2</name>
    <name evidence="12" type="ORF">FURFIG_R00624</name>
</gene>
<dbReference type="GO" id="GO:0005524">
    <property type="term" value="F:ATP binding"/>
    <property type="evidence" value="ECO:0007669"/>
    <property type="project" value="UniProtKB-KW"/>
</dbReference>
<evidence type="ECO:0000256" key="4">
    <source>
        <dbReference type="ARBA" id="ARBA00022527"/>
    </source>
</evidence>
<feature type="non-terminal residue" evidence="12">
    <location>
        <position position="1"/>
    </location>
</feature>
<dbReference type="PROSITE" id="PS50011">
    <property type="entry name" value="PROTEIN_KINASE_DOM"/>
    <property type="match status" value="1"/>
</dbReference>
<dbReference type="EC" id="2.7.11.1" evidence="3"/>
<dbReference type="SUPFAM" id="SSF56112">
    <property type="entry name" value="Protein kinase-like (PK-like)"/>
    <property type="match status" value="1"/>
</dbReference>
<name>A0A7K5BIS7_9FURN</name>
<evidence type="ECO:0000256" key="6">
    <source>
        <dbReference type="ARBA" id="ARBA00022741"/>
    </source>
</evidence>
<comment type="catalytic activity">
    <reaction evidence="10">
        <text>L-seryl-[protein] + ATP = O-phospho-L-seryl-[protein] + ADP + H(+)</text>
        <dbReference type="Rhea" id="RHEA:17989"/>
        <dbReference type="Rhea" id="RHEA-COMP:9863"/>
        <dbReference type="Rhea" id="RHEA-COMP:11604"/>
        <dbReference type="ChEBI" id="CHEBI:15378"/>
        <dbReference type="ChEBI" id="CHEBI:29999"/>
        <dbReference type="ChEBI" id="CHEBI:30616"/>
        <dbReference type="ChEBI" id="CHEBI:83421"/>
        <dbReference type="ChEBI" id="CHEBI:456216"/>
        <dbReference type="EC" id="2.7.11.1"/>
    </reaction>
</comment>
<keyword evidence="13" id="KW-1185">Reference proteome</keyword>
<feature type="non-terminal residue" evidence="12">
    <location>
        <position position="95"/>
    </location>
</feature>
<dbReference type="GO" id="GO:0005737">
    <property type="term" value="C:cytoplasm"/>
    <property type="evidence" value="ECO:0007669"/>
    <property type="project" value="TreeGrafter"/>
</dbReference>
<evidence type="ECO:0000256" key="5">
    <source>
        <dbReference type="ARBA" id="ARBA00022679"/>
    </source>
</evidence>
<evidence type="ECO:0000256" key="8">
    <source>
        <dbReference type="ARBA" id="ARBA00022840"/>
    </source>
</evidence>
<comment type="similarity">
    <text evidence="2">Belongs to the protein kinase superfamily. CAMK Ser/Thr protein kinase family. PIM subfamily.</text>
</comment>
<dbReference type="EMBL" id="VYZD01002646">
    <property type="protein sequence ID" value="NWR95334.1"/>
    <property type="molecule type" value="Genomic_DNA"/>
</dbReference>
<comment type="subcellular location">
    <subcellularLocation>
        <location evidence="1">Host cell</location>
    </subcellularLocation>
</comment>
<evidence type="ECO:0000259" key="11">
    <source>
        <dbReference type="PROSITE" id="PS50011"/>
    </source>
</evidence>
<dbReference type="Gene3D" id="1.10.510.10">
    <property type="entry name" value="Transferase(Phosphotransferase) domain 1"/>
    <property type="match status" value="1"/>
</dbReference>
<dbReference type="PANTHER" id="PTHR22984:SF25">
    <property type="entry name" value="PROTEIN KINASE DOMAIN-CONTAINING PROTEIN"/>
    <property type="match status" value="1"/>
</dbReference>
<evidence type="ECO:0000256" key="10">
    <source>
        <dbReference type="ARBA" id="ARBA00048679"/>
    </source>
</evidence>
<keyword evidence="6" id="KW-0547">Nucleotide-binding</keyword>
<keyword evidence="7 12" id="KW-0418">Kinase</keyword>
<dbReference type="InterPro" id="IPR000719">
    <property type="entry name" value="Prot_kinase_dom"/>
</dbReference>
<comment type="caution">
    <text evidence="12">The sequence shown here is derived from an EMBL/GenBank/DDBJ whole genome shotgun (WGS) entry which is preliminary data.</text>
</comment>
<evidence type="ECO:0000256" key="9">
    <source>
        <dbReference type="ARBA" id="ARBA00047899"/>
    </source>
</evidence>
<keyword evidence="5" id="KW-0808">Transferase</keyword>